<organism evidence="2 3">
    <name type="scientific">Hymenoscyphus fraxineus</name>
    <dbReference type="NCBI Taxonomy" id="746836"/>
    <lineage>
        <taxon>Eukaryota</taxon>
        <taxon>Fungi</taxon>
        <taxon>Dikarya</taxon>
        <taxon>Ascomycota</taxon>
        <taxon>Pezizomycotina</taxon>
        <taxon>Leotiomycetes</taxon>
        <taxon>Helotiales</taxon>
        <taxon>Helotiaceae</taxon>
        <taxon>Hymenoscyphus</taxon>
    </lineage>
</organism>
<feature type="compositionally biased region" description="Basic and acidic residues" evidence="1">
    <location>
        <begin position="58"/>
        <end position="77"/>
    </location>
</feature>
<accession>A0A9N9PTV4</accession>
<keyword evidence="3" id="KW-1185">Reference proteome</keyword>
<gene>
    <name evidence="2" type="ORF">HYFRA_00001457</name>
</gene>
<dbReference type="AlphaFoldDB" id="A0A9N9PTV4"/>
<comment type="caution">
    <text evidence="2">The sequence shown here is derived from an EMBL/GenBank/DDBJ whole genome shotgun (WGS) entry which is preliminary data.</text>
</comment>
<reference evidence="2" key="1">
    <citation type="submission" date="2021-07" db="EMBL/GenBank/DDBJ databases">
        <authorList>
            <person name="Durling M."/>
        </authorList>
    </citation>
    <scope>NUCLEOTIDE SEQUENCE</scope>
</reference>
<protein>
    <submittedName>
        <fullName evidence="2">Uncharacterized protein</fullName>
    </submittedName>
</protein>
<feature type="compositionally biased region" description="Polar residues" evidence="1">
    <location>
        <begin position="1"/>
        <end position="13"/>
    </location>
</feature>
<dbReference type="Proteomes" id="UP000696280">
    <property type="component" value="Unassembled WGS sequence"/>
</dbReference>
<evidence type="ECO:0000256" key="1">
    <source>
        <dbReference type="SAM" id="MobiDB-lite"/>
    </source>
</evidence>
<dbReference type="OrthoDB" id="10384239at2759"/>
<name>A0A9N9PTV4_9HELO</name>
<sequence>MPSQPHQNPQNLQKDSKNKKKTKPPSYHLQAYLDEEPTITDHCSGMTASGSKSRGKKTHVDRAAKTIKDFDDACEKK</sequence>
<evidence type="ECO:0000313" key="2">
    <source>
        <dbReference type="EMBL" id="CAG8959556.1"/>
    </source>
</evidence>
<feature type="region of interest" description="Disordered" evidence="1">
    <location>
        <begin position="1"/>
        <end position="77"/>
    </location>
</feature>
<dbReference type="EMBL" id="CAJVRL010000092">
    <property type="protein sequence ID" value="CAG8959556.1"/>
    <property type="molecule type" value="Genomic_DNA"/>
</dbReference>
<proteinExistence type="predicted"/>
<evidence type="ECO:0000313" key="3">
    <source>
        <dbReference type="Proteomes" id="UP000696280"/>
    </source>
</evidence>